<dbReference type="EMBL" id="JAAIUW010000001">
    <property type="protein sequence ID" value="KAF7844510.1"/>
    <property type="molecule type" value="Genomic_DNA"/>
</dbReference>
<dbReference type="AlphaFoldDB" id="A0A834XFI1"/>
<organism evidence="2 3">
    <name type="scientific">Senna tora</name>
    <dbReference type="NCBI Taxonomy" id="362788"/>
    <lineage>
        <taxon>Eukaryota</taxon>
        <taxon>Viridiplantae</taxon>
        <taxon>Streptophyta</taxon>
        <taxon>Embryophyta</taxon>
        <taxon>Tracheophyta</taxon>
        <taxon>Spermatophyta</taxon>
        <taxon>Magnoliopsida</taxon>
        <taxon>eudicotyledons</taxon>
        <taxon>Gunneridae</taxon>
        <taxon>Pentapetalae</taxon>
        <taxon>rosids</taxon>
        <taxon>fabids</taxon>
        <taxon>Fabales</taxon>
        <taxon>Fabaceae</taxon>
        <taxon>Caesalpinioideae</taxon>
        <taxon>Cassia clade</taxon>
        <taxon>Senna</taxon>
    </lineage>
</organism>
<gene>
    <name evidence="2" type="ORF">G2W53_001415</name>
</gene>
<feature type="transmembrane region" description="Helical" evidence="1">
    <location>
        <begin position="43"/>
        <end position="71"/>
    </location>
</feature>
<evidence type="ECO:0000313" key="3">
    <source>
        <dbReference type="Proteomes" id="UP000634136"/>
    </source>
</evidence>
<evidence type="ECO:0008006" key="4">
    <source>
        <dbReference type="Google" id="ProtNLM"/>
    </source>
</evidence>
<name>A0A834XFI1_9FABA</name>
<evidence type="ECO:0000256" key="1">
    <source>
        <dbReference type="SAM" id="Phobius"/>
    </source>
</evidence>
<feature type="transmembrane region" description="Helical" evidence="1">
    <location>
        <begin position="77"/>
        <end position="95"/>
    </location>
</feature>
<keyword evidence="1" id="KW-1133">Transmembrane helix</keyword>
<keyword evidence="1" id="KW-0472">Membrane</keyword>
<sequence>MRDTAFSATRHFRMDKNFASRGVSSFFFLVTFNRYFVCSHFGIAVVCLFCSTIFQDSFTTFMFSIGFFLTLIEFPQLSLQVFFVFLPSVFAILYFRSMVHSLVPMDGPRMRVEGLDVSESFKDIHPIPRRSLRRRLVLDEEGPSPFGTTPGDTISVHNSRVEILEATQSEEREISSVVLSDRDQPLLAFSRM</sequence>
<evidence type="ECO:0000313" key="2">
    <source>
        <dbReference type="EMBL" id="KAF7844510.1"/>
    </source>
</evidence>
<keyword evidence="1" id="KW-0812">Transmembrane</keyword>
<dbReference type="Proteomes" id="UP000634136">
    <property type="component" value="Unassembled WGS sequence"/>
</dbReference>
<accession>A0A834XFI1</accession>
<reference evidence="2" key="1">
    <citation type="submission" date="2020-09" db="EMBL/GenBank/DDBJ databases">
        <title>Genome-Enabled Discovery of Anthraquinone Biosynthesis in Senna tora.</title>
        <authorList>
            <person name="Kang S.-H."/>
            <person name="Pandey R.P."/>
            <person name="Lee C.-M."/>
            <person name="Sim J.-S."/>
            <person name="Jeong J.-T."/>
            <person name="Choi B.-S."/>
            <person name="Jung M."/>
            <person name="Ginzburg D."/>
            <person name="Zhao K."/>
            <person name="Won S.Y."/>
            <person name="Oh T.-J."/>
            <person name="Yu Y."/>
            <person name="Kim N.-H."/>
            <person name="Lee O.R."/>
            <person name="Lee T.-H."/>
            <person name="Bashyal P."/>
            <person name="Kim T.-S."/>
            <person name="Lee W.-H."/>
            <person name="Kawkins C."/>
            <person name="Kim C.-K."/>
            <person name="Kim J.S."/>
            <person name="Ahn B.O."/>
            <person name="Rhee S.Y."/>
            <person name="Sohng J.K."/>
        </authorList>
    </citation>
    <scope>NUCLEOTIDE SEQUENCE</scope>
    <source>
        <tissue evidence="2">Leaf</tissue>
    </source>
</reference>
<protein>
    <recommendedName>
        <fullName evidence="4">Transmembrane protein</fullName>
    </recommendedName>
</protein>
<keyword evidence="3" id="KW-1185">Reference proteome</keyword>
<comment type="caution">
    <text evidence="2">The sequence shown here is derived from an EMBL/GenBank/DDBJ whole genome shotgun (WGS) entry which is preliminary data.</text>
</comment>
<proteinExistence type="predicted"/>